<evidence type="ECO:0000256" key="9">
    <source>
        <dbReference type="ARBA" id="ARBA00023329"/>
    </source>
</evidence>
<keyword evidence="3 10" id="KW-0813">Transport</keyword>
<evidence type="ECO:0000256" key="3">
    <source>
        <dbReference type="ARBA" id="ARBA00022448"/>
    </source>
</evidence>
<comment type="caution">
    <text evidence="14">The sequence shown here is derived from an EMBL/GenBank/DDBJ whole genome shotgun (WGS) entry which is preliminary data.</text>
</comment>
<comment type="subcellular location">
    <subcellularLocation>
        <location evidence="10 11">Cytoplasm</location>
    </subcellularLocation>
    <subcellularLocation>
        <location evidence="10 11">Cytoplasmic vesicle</location>
        <location evidence="10 11">COPI-coated vesicle membrane</location>
        <topology evidence="10 11">Peripheral membrane protein</topology>
        <orientation evidence="10 11">Cytoplasmic side</orientation>
    </subcellularLocation>
    <subcellularLocation>
        <location evidence="10 11">Golgi apparatus membrane</location>
        <topology evidence="10 11">Peripheral membrane protein</topology>
        <orientation evidence="10 11">Cytoplasmic side</orientation>
    </subcellularLocation>
</comment>
<dbReference type="GO" id="GO:0006890">
    <property type="term" value="P:retrograde vesicle-mediated transport, Golgi to endoplasmic reticulum"/>
    <property type="evidence" value="ECO:0007669"/>
    <property type="project" value="UniProtKB-UniRule"/>
</dbReference>
<dbReference type="Pfam" id="PF01217">
    <property type="entry name" value="Clat_adaptor_s"/>
    <property type="match status" value="1"/>
</dbReference>
<organism evidence="14 15">
    <name type="scientific">Monosporascus ibericus</name>
    <dbReference type="NCBI Taxonomy" id="155417"/>
    <lineage>
        <taxon>Eukaryota</taxon>
        <taxon>Fungi</taxon>
        <taxon>Dikarya</taxon>
        <taxon>Ascomycota</taxon>
        <taxon>Pezizomycotina</taxon>
        <taxon>Sordariomycetes</taxon>
        <taxon>Xylariomycetidae</taxon>
        <taxon>Xylariales</taxon>
        <taxon>Xylariales incertae sedis</taxon>
        <taxon>Monosporascus</taxon>
    </lineage>
</organism>
<keyword evidence="8 10" id="KW-0472">Membrane</keyword>
<accession>A0A4Q4TF36</accession>
<keyword evidence="5 10" id="KW-0931">ER-Golgi transport</keyword>
<evidence type="ECO:0000256" key="8">
    <source>
        <dbReference type="ARBA" id="ARBA00023136"/>
    </source>
</evidence>
<dbReference type="SUPFAM" id="SSF49447">
    <property type="entry name" value="Second domain of Mu2 adaptin subunit (ap50) of ap2 adaptor"/>
    <property type="match status" value="1"/>
</dbReference>
<dbReference type="Gene3D" id="3.30.450.60">
    <property type="match status" value="1"/>
</dbReference>
<comment type="similarity">
    <text evidence="1 10">Belongs to the adaptor complexes medium subunit family. Delta-COP subfamily.</text>
</comment>
<dbReference type="FunFam" id="3.30.450.60:FF:000003">
    <property type="entry name" value="Coatomer subunit delta"/>
    <property type="match status" value="1"/>
</dbReference>
<dbReference type="InterPro" id="IPR027059">
    <property type="entry name" value="Coatomer_dsu"/>
</dbReference>
<dbReference type="Gene3D" id="2.60.40.1170">
    <property type="entry name" value="Mu homology domain, subdomain B"/>
    <property type="match status" value="2"/>
</dbReference>
<dbReference type="InterPro" id="IPR036168">
    <property type="entry name" value="AP2_Mu_C_sf"/>
</dbReference>
<keyword evidence="15" id="KW-1185">Reference proteome</keyword>
<evidence type="ECO:0000256" key="7">
    <source>
        <dbReference type="ARBA" id="ARBA00023034"/>
    </source>
</evidence>
<name>A0A4Q4TF36_9PEZI</name>
<evidence type="ECO:0000256" key="6">
    <source>
        <dbReference type="ARBA" id="ARBA00022927"/>
    </source>
</evidence>
<evidence type="ECO:0000256" key="10">
    <source>
        <dbReference type="RuleBase" id="RU364018"/>
    </source>
</evidence>
<dbReference type="GO" id="GO:0015031">
    <property type="term" value="P:protein transport"/>
    <property type="evidence" value="ECO:0007669"/>
    <property type="project" value="UniProtKB-KW"/>
</dbReference>
<dbReference type="CDD" id="cd14830">
    <property type="entry name" value="Delta_COP_N"/>
    <property type="match status" value="1"/>
</dbReference>
<dbReference type="PROSITE" id="PS51072">
    <property type="entry name" value="MHD"/>
    <property type="match status" value="1"/>
</dbReference>
<dbReference type="SUPFAM" id="SSF64356">
    <property type="entry name" value="SNARE-like"/>
    <property type="match status" value="1"/>
</dbReference>
<comment type="subunit">
    <text evidence="2 10">Oligomeric complex that consists of at least the alpha, beta, beta', gamma, delta, epsilon and zeta subunits.</text>
</comment>
<dbReference type="OrthoDB" id="10266042at2759"/>
<feature type="region of interest" description="Disordered" evidence="12">
    <location>
        <begin position="155"/>
        <end position="201"/>
    </location>
</feature>
<dbReference type="EMBL" id="QJNU01000238">
    <property type="protein sequence ID" value="RYP03873.1"/>
    <property type="molecule type" value="Genomic_DNA"/>
</dbReference>
<feature type="domain" description="MHD" evidence="13">
    <location>
        <begin position="272"/>
        <end position="511"/>
    </location>
</feature>
<dbReference type="Proteomes" id="UP000293360">
    <property type="component" value="Unassembled WGS sequence"/>
</dbReference>
<dbReference type="GO" id="GO:0000139">
    <property type="term" value="C:Golgi membrane"/>
    <property type="evidence" value="ECO:0007669"/>
    <property type="project" value="UniProtKB-SubCell"/>
</dbReference>
<keyword evidence="9 10" id="KW-0968">Cytoplasmic vesicle</keyword>
<dbReference type="Pfam" id="PF00928">
    <property type="entry name" value="Adap_comp_sub"/>
    <property type="match status" value="1"/>
</dbReference>
<keyword evidence="4 10" id="KW-0963">Cytoplasm</keyword>
<dbReference type="AlphaFoldDB" id="A0A4Q4TF36"/>
<dbReference type="InterPro" id="IPR011012">
    <property type="entry name" value="Longin-like_dom_sf"/>
</dbReference>
<dbReference type="PANTHER" id="PTHR10121">
    <property type="entry name" value="COATOMER SUBUNIT DELTA"/>
    <property type="match status" value="1"/>
</dbReference>
<dbReference type="GO" id="GO:0051645">
    <property type="term" value="P:Golgi localization"/>
    <property type="evidence" value="ECO:0007669"/>
    <property type="project" value="TreeGrafter"/>
</dbReference>
<dbReference type="GO" id="GO:0006888">
    <property type="term" value="P:endoplasmic reticulum to Golgi vesicle-mediated transport"/>
    <property type="evidence" value="ECO:0007669"/>
    <property type="project" value="TreeGrafter"/>
</dbReference>
<protein>
    <recommendedName>
        <fullName evidence="10">Coatomer subunit delta</fullName>
    </recommendedName>
</protein>
<sequence length="511" mass="56765">MVVLAASICTRGGKAVLSRQFREMPRSRIEALLASFPKLADAGTQHTTVEQDNVRFVYQPLDELYMVLITNRQSNILQDIDSLHLFAQVVTSTCRSLDEREILRNAYELLSAFDELVTLGYRENLTISQIKTFLEMESHEERIQEIIARNKELEATEERKRKAKQLELQRKESARSGRGMPRTPVYPTYTPPTRPTPADTYDSYEAEKNRATKAPTLKGKGMQLGKKSKTTDMFERVRGDIGADVDDSPLVPTAPAPTAAEPAPRASTTMDRDAIHVTVNESISAKLSREGSVNSLTVSGDLSLRISDPSLTKIKLDLTANPSHGAQFRTHPNVDRGLFTSSKSIQMSNVARGFPVNNSVGVLRWRATPKTDDTSALPISFTVWVNKGSEGHYTMTVEYELTGGDELRDVTVLIPYSTSEPSVSSFDATYEVSGDSLEWTIGTVDEGNSNGSFEFDAQADDENEFFPMQVRFSKVSPFVDVDVTSVSLLEENEEVTFSKDIRSVADSYLVE</sequence>
<dbReference type="GO" id="GO:0030126">
    <property type="term" value="C:COPI vesicle coat"/>
    <property type="evidence" value="ECO:0007669"/>
    <property type="project" value="UniProtKB-UniRule"/>
</dbReference>
<dbReference type="InterPro" id="IPR022775">
    <property type="entry name" value="AP_mu_sigma_su"/>
</dbReference>
<reference evidence="14 15" key="1">
    <citation type="submission" date="2018-06" db="EMBL/GenBank/DDBJ databases">
        <title>Complete Genomes of Monosporascus.</title>
        <authorList>
            <person name="Robinson A.J."/>
            <person name="Natvig D.O."/>
        </authorList>
    </citation>
    <scope>NUCLEOTIDE SEQUENCE [LARGE SCALE GENOMIC DNA]</scope>
    <source>
        <strain evidence="14 15">CBS 110550</strain>
    </source>
</reference>
<feature type="compositionally biased region" description="Low complexity" evidence="12">
    <location>
        <begin position="249"/>
        <end position="268"/>
    </location>
</feature>
<gene>
    <name evidence="14" type="ORF">DL764_004852</name>
</gene>
<evidence type="ECO:0000256" key="1">
    <source>
        <dbReference type="ARBA" id="ARBA00010516"/>
    </source>
</evidence>
<dbReference type="InterPro" id="IPR028565">
    <property type="entry name" value="MHD"/>
</dbReference>
<evidence type="ECO:0000256" key="5">
    <source>
        <dbReference type="ARBA" id="ARBA00022892"/>
    </source>
</evidence>
<evidence type="ECO:0000256" key="11">
    <source>
        <dbReference type="RuleBase" id="RU366052"/>
    </source>
</evidence>
<feature type="region of interest" description="Disordered" evidence="12">
    <location>
        <begin position="242"/>
        <end position="268"/>
    </location>
</feature>
<evidence type="ECO:0000313" key="15">
    <source>
        <dbReference type="Proteomes" id="UP000293360"/>
    </source>
</evidence>
<dbReference type="CDD" id="cd09254">
    <property type="entry name" value="AP_delta-COPI_MHD"/>
    <property type="match status" value="1"/>
</dbReference>
<keyword evidence="7 10" id="KW-0333">Golgi apparatus</keyword>
<feature type="compositionally biased region" description="Basic and acidic residues" evidence="12">
    <location>
        <begin position="155"/>
        <end position="175"/>
    </location>
</feature>
<dbReference type="STRING" id="155417.A0A4Q4TF36"/>
<dbReference type="PANTHER" id="PTHR10121:SF0">
    <property type="entry name" value="COATOMER SUBUNIT DELTA"/>
    <property type="match status" value="1"/>
</dbReference>
<evidence type="ECO:0000313" key="14">
    <source>
        <dbReference type="EMBL" id="RYP03873.1"/>
    </source>
</evidence>
<comment type="function">
    <text evidence="10">The coatomer is a cytosolic protein complex that binds to dilysine motifs and reversibly associates with Golgi non-clathrin-coated vesicles, which further mediate biosynthetic protein transport from the ER, via the Golgi up to the trans Golgi network. Coatomer complex is required for budding from Golgi membranes, and is essential for the retrograde Golgi-to-ER transport of dilysine-tagged proteins.</text>
</comment>
<keyword evidence="6 10" id="KW-0653">Protein transport</keyword>
<evidence type="ECO:0000256" key="4">
    <source>
        <dbReference type="ARBA" id="ARBA00022490"/>
    </source>
</evidence>
<proteinExistence type="inferred from homology"/>
<evidence type="ECO:0000256" key="2">
    <source>
        <dbReference type="ARBA" id="ARBA00011775"/>
    </source>
</evidence>
<evidence type="ECO:0000259" key="13">
    <source>
        <dbReference type="PROSITE" id="PS51072"/>
    </source>
</evidence>
<evidence type="ECO:0000256" key="12">
    <source>
        <dbReference type="SAM" id="MobiDB-lite"/>
    </source>
</evidence>